<reference evidence="5" key="1">
    <citation type="submission" date="2025-08" db="UniProtKB">
        <authorList>
            <consortium name="RefSeq"/>
        </authorList>
    </citation>
    <scope>IDENTIFICATION</scope>
    <source>
        <tissue evidence="5">Muscle</tissue>
    </source>
</reference>
<dbReference type="GO" id="GO:0005634">
    <property type="term" value="C:nucleus"/>
    <property type="evidence" value="ECO:0007669"/>
    <property type="project" value="UniProtKB-ARBA"/>
</dbReference>
<dbReference type="OrthoDB" id="9621509at2759"/>
<evidence type="ECO:0000256" key="1">
    <source>
        <dbReference type="SAM" id="MobiDB-lite"/>
    </source>
</evidence>
<evidence type="ECO:0000313" key="5">
    <source>
        <dbReference type="RefSeq" id="XP_028377111.1"/>
    </source>
</evidence>
<proteinExistence type="predicted"/>
<dbReference type="Proteomes" id="UP000504628">
    <property type="component" value="Chromosome 8"/>
</dbReference>
<dbReference type="RefSeq" id="XP_028377111.1">
    <property type="nucleotide sequence ID" value="XM_028521310.2"/>
</dbReference>
<dbReference type="Pfam" id="PF14048">
    <property type="entry name" value="MBD_C"/>
    <property type="match status" value="1"/>
</dbReference>
<feature type="domain" description="Methyl-CpG binding protein 2/3 C-terminal" evidence="2">
    <location>
        <begin position="119"/>
        <end position="181"/>
    </location>
</feature>
<feature type="domain" description="Methyl-CpG-binding" evidence="3">
    <location>
        <begin position="30"/>
        <end position="98"/>
    </location>
</feature>
<dbReference type="InterPro" id="IPR032343">
    <property type="entry name" value="MBD2/MBD3_p55-bd"/>
</dbReference>
<feature type="compositionally biased region" description="Basic and acidic residues" evidence="1">
    <location>
        <begin position="34"/>
        <end position="48"/>
    </location>
</feature>
<feature type="region of interest" description="Disordered" evidence="1">
    <location>
        <begin position="23"/>
        <end position="48"/>
    </location>
</feature>
<dbReference type="GeneID" id="114503669"/>
<feature type="region of interest" description="Disordered" evidence="1">
    <location>
        <begin position="181"/>
        <end position="201"/>
    </location>
</feature>
<evidence type="ECO:0000259" key="2">
    <source>
        <dbReference type="Pfam" id="PF14048"/>
    </source>
</evidence>
<sequence>MGEPTSACTTNRQPILGNLKRNMIPQPLEKKRKLLSETKRRRRERSELPMRQTSCIFKRPVTRITSHPGNKVMRKLQENNLEKPQQVCAYRRLQGLQAYSSEGEPLNTLDAMNTITQRSAAGPGPVCTSPEPTTSWSSDWAEMIPGAGRCVPQLLCRQPVTRADIRRQTLKVKKARERLAASLREDRLAKEAESQEPRRTL</sequence>
<accession>A0A6J2MCS3</accession>
<organism evidence="4 5">
    <name type="scientific">Phyllostomus discolor</name>
    <name type="common">pale spear-nosed bat</name>
    <dbReference type="NCBI Taxonomy" id="89673"/>
    <lineage>
        <taxon>Eukaryota</taxon>
        <taxon>Metazoa</taxon>
        <taxon>Chordata</taxon>
        <taxon>Craniata</taxon>
        <taxon>Vertebrata</taxon>
        <taxon>Euteleostomi</taxon>
        <taxon>Mammalia</taxon>
        <taxon>Eutheria</taxon>
        <taxon>Laurasiatheria</taxon>
        <taxon>Chiroptera</taxon>
        <taxon>Yangochiroptera</taxon>
        <taxon>Phyllostomidae</taxon>
        <taxon>Phyllostominae</taxon>
        <taxon>Phyllostomus</taxon>
    </lineage>
</organism>
<dbReference type="AlphaFoldDB" id="A0A6J2MCS3"/>
<evidence type="ECO:0000259" key="3">
    <source>
        <dbReference type="Pfam" id="PF16564"/>
    </source>
</evidence>
<protein>
    <submittedName>
        <fullName evidence="5">LOW QUALITY PROTEIN: putative methyl-CpG-binding domain protein 3-like 3</fullName>
    </submittedName>
</protein>
<dbReference type="Pfam" id="PF16564">
    <property type="entry name" value="MBDa"/>
    <property type="match status" value="1"/>
</dbReference>
<dbReference type="InterPro" id="IPR025884">
    <property type="entry name" value="MeCpG-bd_2/3_C_dom"/>
</dbReference>
<gene>
    <name evidence="5" type="primary">LOC114503669</name>
</gene>
<name>A0A6J2MCS3_9CHIR</name>
<dbReference type="KEGG" id="pdic:114503669"/>
<keyword evidence="4" id="KW-1185">Reference proteome</keyword>
<evidence type="ECO:0000313" key="4">
    <source>
        <dbReference type="Proteomes" id="UP000504628"/>
    </source>
</evidence>
<dbReference type="InParanoid" id="A0A6J2MCS3"/>